<keyword evidence="1" id="KW-1133">Transmembrane helix</keyword>
<proteinExistence type="predicted"/>
<evidence type="ECO:0000256" key="1">
    <source>
        <dbReference type="SAM" id="Phobius"/>
    </source>
</evidence>
<dbReference type="EMBL" id="JANUHA010000001">
    <property type="protein sequence ID" value="MCS0594962.1"/>
    <property type="molecule type" value="Genomic_DNA"/>
</dbReference>
<sequence length="179" mass="20452">MHAGHPIHTLELHVREAGQLFNSLDPSPFLNKDLDRTCEAYIESWALALPHESRLHLSIRVERLDSAEQTSELLSEAIHNYYGYKTELVRSELRQLLRQGRTSLAIGLAFVCACLLLAELAVTVMTGPARSIIRESLTIIGWVAMWRPVQIFLYDWWPLKGRIRVFDNLSFARITVVQA</sequence>
<dbReference type="Proteomes" id="UP001206572">
    <property type="component" value="Unassembled WGS sequence"/>
</dbReference>
<name>A0ABT2AFG3_9BURK</name>
<accession>A0ABT2AFG3</accession>
<reference evidence="2 3" key="1">
    <citation type="submission" date="2022-08" db="EMBL/GenBank/DDBJ databases">
        <title>Reclassification of Massilia species as members of the genera Telluria, Duganella, Pseudoduganella, Mokoshia gen. nov. and Zemynaea gen. nov. using orthogonal and non-orthogonal genome-based approaches.</title>
        <authorList>
            <person name="Bowman J.P."/>
        </authorList>
    </citation>
    <scope>NUCLEOTIDE SEQUENCE [LARGE SCALE GENOMIC DNA]</scope>
    <source>
        <strain evidence="2 3">JCM 31661</strain>
    </source>
</reference>
<comment type="caution">
    <text evidence="2">The sequence shown here is derived from an EMBL/GenBank/DDBJ whole genome shotgun (WGS) entry which is preliminary data.</text>
</comment>
<keyword evidence="1" id="KW-0812">Transmembrane</keyword>
<feature type="transmembrane region" description="Helical" evidence="1">
    <location>
        <begin position="104"/>
        <end position="127"/>
    </location>
</feature>
<gene>
    <name evidence="2" type="ORF">NX780_01225</name>
</gene>
<organism evidence="2 3">
    <name type="scientific">Massilia agri</name>
    <dbReference type="NCBI Taxonomy" id="1886785"/>
    <lineage>
        <taxon>Bacteria</taxon>
        <taxon>Pseudomonadati</taxon>
        <taxon>Pseudomonadota</taxon>
        <taxon>Betaproteobacteria</taxon>
        <taxon>Burkholderiales</taxon>
        <taxon>Oxalobacteraceae</taxon>
        <taxon>Telluria group</taxon>
        <taxon>Massilia</taxon>
    </lineage>
</organism>
<keyword evidence="1" id="KW-0472">Membrane</keyword>
<evidence type="ECO:0000313" key="3">
    <source>
        <dbReference type="Proteomes" id="UP001206572"/>
    </source>
</evidence>
<dbReference type="RefSeq" id="WP_258826048.1">
    <property type="nucleotide sequence ID" value="NZ_JANUHA010000001.1"/>
</dbReference>
<keyword evidence="3" id="KW-1185">Reference proteome</keyword>
<evidence type="ECO:0000313" key="2">
    <source>
        <dbReference type="EMBL" id="MCS0594962.1"/>
    </source>
</evidence>
<protein>
    <submittedName>
        <fullName evidence="2">Uncharacterized protein</fullName>
    </submittedName>
</protein>